<keyword evidence="1" id="KW-0472">Membrane</keyword>
<feature type="transmembrane region" description="Helical" evidence="1">
    <location>
        <begin position="20"/>
        <end position="42"/>
    </location>
</feature>
<comment type="caution">
    <text evidence="2">The sequence shown here is derived from an EMBL/GenBank/DDBJ whole genome shotgun (WGS) entry which is preliminary data.</text>
</comment>
<reference evidence="2 3" key="1">
    <citation type="journal article" date="2019" name="Int. J. Syst. Evol. Microbiol.">
        <title>The Global Catalogue of Microorganisms (GCM) 10K type strain sequencing project: providing services to taxonomists for standard genome sequencing and annotation.</title>
        <authorList>
            <consortium name="The Broad Institute Genomics Platform"/>
            <consortium name="The Broad Institute Genome Sequencing Center for Infectious Disease"/>
            <person name="Wu L."/>
            <person name="Ma J."/>
        </authorList>
    </citation>
    <scope>NUCLEOTIDE SEQUENCE [LARGE SCALE GENOMIC DNA]</scope>
    <source>
        <strain evidence="2 3">JCM 12389</strain>
    </source>
</reference>
<proteinExistence type="predicted"/>
<evidence type="ECO:0000313" key="2">
    <source>
        <dbReference type="EMBL" id="GAA0494110.1"/>
    </source>
</evidence>
<evidence type="ECO:0000256" key="1">
    <source>
        <dbReference type="SAM" id="Phobius"/>
    </source>
</evidence>
<name>A0ABN1BB96_9BACI</name>
<dbReference type="Proteomes" id="UP001500880">
    <property type="component" value="Unassembled WGS sequence"/>
</dbReference>
<feature type="transmembrane region" description="Helical" evidence="1">
    <location>
        <begin position="48"/>
        <end position="74"/>
    </location>
</feature>
<protein>
    <submittedName>
        <fullName evidence="2">Uncharacterized protein</fullName>
    </submittedName>
</protein>
<organism evidence="2 3">
    <name type="scientific">Salinibacillus aidingensis</name>
    <dbReference type="NCBI Taxonomy" id="237684"/>
    <lineage>
        <taxon>Bacteria</taxon>
        <taxon>Bacillati</taxon>
        <taxon>Bacillota</taxon>
        <taxon>Bacilli</taxon>
        <taxon>Bacillales</taxon>
        <taxon>Bacillaceae</taxon>
        <taxon>Salinibacillus</taxon>
    </lineage>
</organism>
<keyword evidence="3" id="KW-1185">Reference proteome</keyword>
<dbReference type="EMBL" id="BAAADO010000004">
    <property type="protein sequence ID" value="GAA0494110.1"/>
    <property type="molecule type" value="Genomic_DNA"/>
</dbReference>
<evidence type="ECO:0000313" key="3">
    <source>
        <dbReference type="Proteomes" id="UP001500880"/>
    </source>
</evidence>
<keyword evidence="1" id="KW-1133">Transmembrane helix</keyword>
<keyword evidence="1" id="KW-0812">Transmembrane</keyword>
<sequence>MINVCACCPCFNKMNRAIKVLATALTVIIFGVLGYFLLPYIMPGNSGFVLLIFTPFLIGGLLFGLGLFGLAFALSKLCEKMKRK</sequence>
<gene>
    <name evidence="2" type="ORF">GCM10008986_20780</name>
</gene>
<accession>A0ABN1BB96</accession>